<dbReference type="GO" id="GO:0032259">
    <property type="term" value="P:methylation"/>
    <property type="evidence" value="ECO:0007669"/>
    <property type="project" value="UniProtKB-KW"/>
</dbReference>
<evidence type="ECO:0000313" key="10">
    <source>
        <dbReference type="EMBL" id="JAP84576.1"/>
    </source>
</evidence>
<accession>A0A131Z293</accession>
<keyword evidence="8" id="KW-0539">Nucleus</keyword>
<name>A0A131Z293_RHIAP</name>
<evidence type="ECO:0000256" key="4">
    <source>
        <dbReference type="ARBA" id="ARBA00020594"/>
    </source>
</evidence>
<keyword evidence="7 10" id="KW-0808">Transferase</keyword>
<dbReference type="Gene3D" id="3.40.50.150">
    <property type="entry name" value="Vaccinia Virus protein VP39"/>
    <property type="match status" value="1"/>
</dbReference>
<dbReference type="InterPro" id="IPR019410">
    <property type="entry name" value="Methyltransf_16"/>
</dbReference>
<comment type="subcellular location">
    <subcellularLocation>
        <location evidence="2">Cytoplasm</location>
    </subcellularLocation>
    <subcellularLocation>
        <location evidence="1">Nucleus</location>
    </subcellularLocation>
</comment>
<evidence type="ECO:0000256" key="3">
    <source>
        <dbReference type="ARBA" id="ARBA00011914"/>
    </source>
</evidence>
<dbReference type="PANTHER" id="PTHR13539:SF3">
    <property type="entry name" value="CALMODULIN-LYSINE N-METHYLTRANSFERASE"/>
    <property type="match status" value="1"/>
</dbReference>
<dbReference type="InterPro" id="IPR029063">
    <property type="entry name" value="SAM-dependent_MTases_sf"/>
</dbReference>
<evidence type="ECO:0000256" key="7">
    <source>
        <dbReference type="ARBA" id="ARBA00022679"/>
    </source>
</evidence>
<dbReference type="PANTHER" id="PTHR13539">
    <property type="entry name" value="CALMODULIN-LYSINE N-METHYLTRANSFERASE"/>
    <property type="match status" value="1"/>
</dbReference>
<feature type="region of interest" description="Disordered" evidence="9">
    <location>
        <begin position="1"/>
        <end position="21"/>
    </location>
</feature>
<organism evidence="10">
    <name type="scientific">Rhipicephalus appendiculatus</name>
    <name type="common">Brown ear tick</name>
    <dbReference type="NCBI Taxonomy" id="34631"/>
    <lineage>
        <taxon>Eukaryota</taxon>
        <taxon>Metazoa</taxon>
        <taxon>Ecdysozoa</taxon>
        <taxon>Arthropoda</taxon>
        <taxon>Chelicerata</taxon>
        <taxon>Arachnida</taxon>
        <taxon>Acari</taxon>
        <taxon>Parasitiformes</taxon>
        <taxon>Ixodida</taxon>
        <taxon>Ixodoidea</taxon>
        <taxon>Ixodidae</taxon>
        <taxon>Rhipicephalinae</taxon>
        <taxon>Rhipicephalus</taxon>
        <taxon>Rhipicephalus</taxon>
    </lineage>
</organism>
<evidence type="ECO:0000256" key="9">
    <source>
        <dbReference type="SAM" id="MobiDB-lite"/>
    </source>
</evidence>
<keyword evidence="5" id="KW-0963">Cytoplasm</keyword>
<evidence type="ECO:0000256" key="2">
    <source>
        <dbReference type="ARBA" id="ARBA00004496"/>
    </source>
</evidence>
<reference evidence="10" key="1">
    <citation type="journal article" date="2016" name="Ticks Tick Borne Dis.">
        <title>De novo assembly and annotation of the salivary gland transcriptome of Rhipicephalus appendiculatus male and female ticks during blood feeding.</title>
        <authorList>
            <person name="de Castro M.H."/>
            <person name="de Klerk D."/>
            <person name="Pienaar R."/>
            <person name="Latif A.A."/>
            <person name="Rees D.J."/>
            <person name="Mans B.J."/>
        </authorList>
    </citation>
    <scope>NUCLEOTIDE SEQUENCE</scope>
    <source>
        <tissue evidence="10">Salivary glands</tissue>
    </source>
</reference>
<evidence type="ECO:0000256" key="1">
    <source>
        <dbReference type="ARBA" id="ARBA00004123"/>
    </source>
</evidence>
<keyword evidence="6 10" id="KW-0489">Methyltransferase</keyword>
<dbReference type="GO" id="GO:0005737">
    <property type="term" value="C:cytoplasm"/>
    <property type="evidence" value="ECO:0007669"/>
    <property type="project" value="UniProtKB-SubCell"/>
</dbReference>
<dbReference type="SUPFAM" id="SSF53335">
    <property type="entry name" value="S-adenosyl-L-methionine-dependent methyltransferases"/>
    <property type="match status" value="1"/>
</dbReference>
<protein>
    <recommendedName>
        <fullName evidence="4">Calmodulin-lysine N-methyltransferase</fullName>
        <ecNumber evidence="3">2.1.1.60</ecNumber>
    </recommendedName>
</protein>
<evidence type="ECO:0000256" key="8">
    <source>
        <dbReference type="ARBA" id="ARBA00023242"/>
    </source>
</evidence>
<sequence length="310" mass="35325">MAADIRKKSIKPSSAKGKFGSSMAKMRWKMLAKALHEGRVTQADLFFGSTRRFSAFGLLQISPLERWRSDENEEGVWFECTCLKEPDFELRIRSLPDRISLKDIKGFDNTGNICIWPSEEVLAYYCMKNKEIFVDKSVCELGGGMTCLAGFVVAATTRAREVFLSDGNNKSVQNVQIILERNTGCLGNANVVARRIRWDNDDDIGDLVGRFDVIISADCLFFDEGRQPLVNTIWKLLGDKGLAVILAPSRGRTFQHFVELAQSRFYVEILMAYDTCVWELHARYQQERPDIYDANLHYPQMLILRKILTA</sequence>
<evidence type="ECO:0000256" key="6">
    <source>
        <dbReference type="ARBA" id="ARBA00022603"/>
    </source>
</evidence>
<proteinExistence type="predicted"/>
<dbReference type="GO" id="GO:0005634">
    <property type="term" value="C:nucleus"/>
    <property type="evidence" value="ECO:0007669"/>
    <property type="project" value="UniProtKB-SubCell"/>
</dbReference>
<dbReference type="AlphaFoldDB" id="A0A131Z293"/>
<dbReference type="Pfam" id="PF10294">
    <property type="entry name" value="Methyltransf_16"/>
    <property type="match status" value="1"/>
</dbReference>
<dbReference type="EMBL" id="GEDV01003981">
    <property type="protein sequence ID" value="JAP84576.1"/>
    <property type="molecule type" value="Transcribed_RNA"/>
</dbReference>
<evidence type="ECO:0000256" key="5">
    <source>
        <dbReference type="ARBA" id="ARBA00022490"/>
    </source>
</evidence>
<dbReference type="InterPro" id="IPR025800">
    <property type="entry name" value="CaM-Lys-N-MeTrfase"/>
</dbReference>
<dbReference type="GO" id="GO:0018025">
    <property type="term" value="F:calmodulin-lysine N-methyltransferase activity"/>
    <property type="evidence" value="ECO:0007669"/>
    <property type="project" value="UniProtKB-EC"/>
</dbReference>
<dbReference type="EC" id="2.1.1.60" evidence="3"/>